<keyword evidence="5" id="KW-0904">Protein phosphatase</keyword>
<dbReference type="GO" id="GO:0004725">
    <property type="term" value="F:protein tyrosine phosphatase activity"/>
    <property type="evidence" value="ECO:0007669"/>
    <property type="project" value="UniProtKB-EC"/>
</dbReference>
<sequence>MSLTFRTAKQIRPAELKTLLQQEAHNVQVVDVRDTDFSGGHIKGALNRPVDLFEDIDDVDQFIKTLASQGKQKVVFHCMLSQVRGPMCAQRFLSRAPVVAESEGTSPPEVYVLQGGFKGWAQAIAGDAELQQLTEEFVSYDYDD</sequence>
<dbReference type="PRINTS" id="PR00716">
    <property type="entry name" value="MPIPHPHTASE"/>
</dbReference>
<feature type="domain" description="Rhodanese" evidence="7">
    <location>
        <begin position="23"/>
        <end position="129"/>
    </location>
</feature>
<dbReference type="SMART" id="SM00450">
    <property type="entry name" value="RHOD"/>
    <property type="match status" value="1"/>
</dbReference>
<dbReference type="EMBL" id="JAFCMP010000523">
    <property type="protein sequence ID" value="KAG5177681.1"/>
    <property type="molecule type" value="Genomic_DNA"/>
</dbReference>
<evidence type="ECO:0000256" key="1">
    <source>
        <dbReference type="ARBA" id="ARBA00011065"/>
    </source>
</evidence>
<dbReference type="GO" id="GO:0005634">
    <property type="term" value="C:nucleus"/>
    <property type="evidence" value="ECO:0007669"/>
    <property type="project" value="TreeGrafter"/>
</dbReference>
<dbReference type="PANTHER" id="PTHR10828:SF38">
    <property type="entry name" value="ARSENICAL-RESISTANCE PROTEIN 2-RELATED"/>
    <property type="match status" value="1"/>
</dbReference>
<gene>
    <name evidence="8" type="ORF">JKP88DRAFT_265001</name>
</gene>
<dbReference type="InterPro" id="IPR000751">
    <property type="entry name" value="MPI_Phosphatase"/>
</dbReference>
<evidence type="ECO:0000313" key="9">
    <source>
        <dbReference type="Proteomes" id="UP000664859"/>
    </source>
</evidence>
<protein>
    <recommendedName>
        <fullName evidence="2">protein-tyrosine-phosphatase</fullName>
        <ecNumber evidence="2">3.1.3.48</ecNumber>
    </recommendedName>
</protein>
<keyword evidence="4" id="KW-0378">Hydrolase</keyword>
<dbReference type="Proteomes" id="UP000664859">
    <property type="component" value="Unassembled WGS sequence"/>
</dbReference>
<dbReference type="InterPro" id="IPR001763">
    <property type="entry name" value="Rhodanese-like_dom"/>
</dbReference>
<dbReference type="AlphaFoldDB" id="A0A835YMT6"/>
<dbReference type="PANTHER" id="PTHR10828">
    <property type="entry name" value="M-PHASE INDUCER PHOSPHATASE DUAL SPECIFICITY PHOSPHATASE CDC25"/>
    <property type="match status" value="1"/>
</dbReference>
<dbReference type="GO" id="GO:0051301">
    <property type="term" value="P:cell division"/>
    <property type="evidence" value="ECO:0007669"/>
    <property type="project" value="UniProtKB-KW"/>
</dbReference>
<keyword evidence="9" id="KW-1185">Reference proteome</keyword>
<dbReference type="PROSITE" id="PS50206">
    <property type="entry name" value="RHODANESE_3"/>
    <property type="match status" value="1"/>
</dbReference>
<comment type="caution">
    <text evidence="8">The sequence shown here is derived from an EMBL/GenBank/DDBJ whole genome shotgun (WGS) entry which is preliminary data.</text>
</comment>
<evidence type="ECO:0000256" key="5">
    <source>
        <dbReference type="ARBA" id="ARBA00022912"/>
    </source>
</evidence>
<dbReference type="InterPro" id="IPR036873">
    <property type="entry name" value="Rhodanese-like_dom_sf"/>
</dbReference>
<reference evidence="8" key="1">
    <citation type="submission" date="2021-02" db="EMBL/GenBank/DDBJ databases">
        <title>First Annotated Genome of the Yellow-green Alga Tribonema minus.</title>
        <authorList>
            <person name="Mahan K.M."/>
        </authorList>
    </citation>
    <scope>NUCLEOTIDE SEQUENCE</scope>
    <source>
        <strain evidence="8">UTEX B ZZ1240</strain>
    </source>
</reference>
<accession>A0A835YMT6</accession>
<dbReference type="Gene3D" id="3.40.250.10">
    <property type="entry name" value="Rhodanese-like domain"/>
    <property type="match status" value="1"/>
</dbReference>
<evidence type="ECO:0000256" key="2">
    <source>
        <dbReference type="ARBA" id="ARBA00013064"/>
    </source>
</evidence>
<evidence type="ECO:0000256" key="6">
    <source>
        <dbReference type="ARBA" id="ARBA00023306"/>
    </source>
</evidence>
<dbReference type="GO" id="GO:1902751">
    <property type="term" value="P:positive regulation of cell cycle G2/M phase transition"/>
    <property type="evidence" value="ECO:0007669"/>
    <property type="project" value="InterPro"/>
</dbReference>
<organism evidence="8 9">
    <name type="scientific">Tribonema minus</name>
    <dbReference type="NCBI Taxonomy" id="303371"/>
    <lineage>
        <taxon>Eukaryota</taxon>
        <taxon>Sar</taxon>
        <taxon>Stramenopiles</taxon>
        <taxon>Ochrophyta</taxon>
        <taxon>PX clade</taxon>
        <taxon>Xanthophyceae</taxon>
        <taxon>Tribonematales</taxon>
        <taxon>Tribonemataceae</taxon>
        <taxon>Tribonema</taxon>
    </lineage>
</organism>
<dbReference type="EC" id="3.1.3.48" evidence="2"/>
<evidence type="ECO:0000313" key="8">
    <source>
        <dbReference type="EMBL" id="KAG5177681.1"/>
    </source>
</evidence>
<evidence type="ECO:0000256" key="3">
    <source>
        <dbReference type="ARBA" id="ARBA00022618"/>
    </source>
</evidence>
<keyword evidence="3" id="KW-0132">Cell division</keyword>
<evidence type="ECO:0000259" key="7">
    <source>
        <dbReference type="PROSITE" id="PS50206"/>
    </source>
</evidence>
<comment type="similarity">
    <text evidence="1">Belongs to the MPI phosphatase family.</text>
</comment>
<proteinExistence type="inferred from homology"/>
<dbReference type="GO" id="GO:0005737">
    <property type="term" value="C:cytoplasm"/>
    <property type="evidence" value="ECO:0007669"/>
    <property type="project" value="TreeGrafter"/>
</dbReference>
<name>A0A835YMT6_9STRA</name>
<keyword evidence="6" id="KW-0131">Cell cycle</keyword>
<dbReference type="OrthoDB" id="102559at2759"/>
<dbReference type="SUPFAM" id="SSF52821">
    <property type="entry name" value="Rhodanese/Cell cycle control phosphatase"/>
    <property type="match status" value="1"/>
</dbReference>
<evidence type="ECO:0000256" key="4">
    <source>
        <dbReference type="ARBA" id="ARBA00022801"/>
    </source>
</evidence>
<dbReference type="Pfam" id="PF00581">
    <property type="entry name" value="Rhodanese"/>
    <property type="match status" value="1"/>
</dbReference>